<accession>A0ACB9C343</accession>
<name>A0ACB9C343_ARCLA</name>
<keyword evidence="2" id="KW-1185">Reference proteome</keyword>
<sequence>MTDSCPANSVFFYIFISSGEHGLKEILIMSSPLSGTSPAPTSPTTPPPTNTTSPPPTTPSNNSCGILTGAVVGIVIGGVLILTLLSIIFICCKKKKRRSYDTANFYVPPPPPPKGLVRVGFIYTRPPGLSAIAVVNIHKVISRVGYNSNAGNLWVEKGVGFYIQLQRQATKSYIIIYRSSFDDFLSQPRDHTPSIPSKDQRNREGLILIPHVCPIQFQKLVNIKMAGTAAVRLFIRSTSVRSAAARLSSGVKTSPIRLSATKPLSHRIFRCPVELSVCLETVQPFQAVTSSALMNSMLIISRRSYGCLPEGS</sequence>
<protein>
    <submittedName>
        <fullName evidence="1">Uncharacterized protein</fullName>
    </submittedName>
</protein>
<reference evidence="2" key="1">
    <citation type="journal article" date="2022" name="Mol. Ecol. Resour.">
        <title>The genomes of chicory, endive, great burdock and yacon provide insights into Asteraceae palaeo-polyploidization history and plant inulin production.</title>
        <authorList>
            <person name="Fan W."/>
            <person name="Wang S."/>
            <person name="Wang H."/>
            <person name="Wang A."/>
            <person name="Jiang F."/>
            <person name="Liu H."/>
            <person name="Zhao H."/>
            <person name="Xu D."/>
            <person name="Zhang Y."/>
        </authorList>
    </citation>
    <scope>NUCLEOTIDE SEQUENCE [LARGE SCALE GENOMIC DNA]</scope>
    <source>
        <strain evidence="2">cv. Niubang</strain>
    </source>
</reference>
<dbReference type="EMBL" id="CM042051">
    <property type="protein sequence ID" value="KAI3728640.1"/>
    <property type="molecule type" value="Genomic_DNA"/>
</dbReference>
<proteinExistence type="predicted"/>
<dbReference type="Proteomes" id="UP001055879">
    <property type="component" value="Linkage Group LG05"/>
</dbReference>
<evidence type="ECO:0000313" key="1">
    <source>
        <dbReference type="EMBL" id="KAI3728640.1"/>
    </source>
</evidence>
<organism evidence="1 2">
    <name type="scientific">Arctium lappa</name>
    <name type="common">Greater burdock</name>
    <name type="synonym">Lappa major</name>
    <dbReference type="NCBI Taxonomy" id="4217"/>
    <lineage>
        <taxon>Eukaryota</taxon>
        <taxon>Viridiplantae</taxon>
        <taxon>Streptophyta</taxon>
        <taxon>Embryophyta</taxon>
        <taxon>Tracheophyta</taxon>
        <taxon>Spermatophyta</taxon>
        <taxon>Magnoliopsida</taxon>
        <taxon>eudicotyledons</taxon>
        <taxon>Gunneridae</taxon>
        <taxon>Pentapetalae</taxon>
        <taxon>asterids</taxon>
        <taxon>campanulids</taxon>
        <taxon>Asterales</taxon>
        <taxon>Asteraceae</taxon>
        <taxon>Carduoideae</taxon>
        <taxon>Cardueae</taxon>
        <taxon>Arctiinae</taxon>
        <taxon>Arctium</taxon>
    </lineage>
</organism>
<reference evidence="1 2" key="2">
    <citation type="journal article" date="2022" name="Mol. Ecol. Resour.">
        <title>The genomes of chicory, endive, great burdock and yacon provide insights into Asteraceae paleo-polyploidization history and plant inulin production.</title>
        <authorList>
            <person name="Fan W."/>
            <person name="Wang S."/>
            <person name="Wang H."/>
            <person name="Wang A."/>
            <person name="Jiang F."/>
            <person name="Liu H."/>
            <person name="Zhao H."/>
            <person name="Xu D."/>
            <person name="Zhang Y."/>
        </authorList>
    </citation>
    <scope>NUCLEOTIDE SEQUENCE [LARGE SCALE GENOMIC DNA]</scope>
    <source>
        <strain evidence="2">cv. Niubang</strain>
    </source>
</reference>
<gene>
    <name evidence="1" type="ORF">L6452_17279</name>
</gene>
<evidence type="ECO:0000313" key="2">
    <source>
        <dbReference type="Proteomes" id="UP001055879"/>
    </source>
</evidence>
<comment type="caution">
    <text evidence="1">The sequence shown here is derived from an EMBL/GenBank/DDBJ whole genome shotgun (WGS) entry which is preliminary data.</text>
</comment>